<dbReference type="EMBL" id="MU003519">
    <property type="protein sequence ID" value="KAF2467755.1"/>
    <property type="molecule type" value="Genomic_DNA"/>
</dbReference>
<evidence type="ECO:0000313" key="2">
    <source>
        <dbReference type="Proteomes" id="UP000799755"/>
    </source>
</evidence>
<proteinExistence type="predicted"/>
<evidence type="ECO:0000313" key="1">
    <source>
        <dbReference type="EMBL" id="KAF2467755.1"/>
    </source>
</evidence>
<keyword evidence="2" id="KW-1185">Reference proteome</keyword>
<reference evidence="1" key="1">
    <citation type="journal article" date="2020" name="Stud. Mycol.">
        <title>101 Dothideomycetes genomes: a test case for predicting lifestyles and emergence of pathogens.</title>
        <authorList>
            <person name="Haridas S."/>
            <person name="Albert R."/>
            <person name="Binder M."/>
            <person name="Bloem J."/>
            <person name="Labutti K."/>
            <person name="Salamov A."/>
            <person name="Andreopoulos B."/>
            <person name="Baker S."/>
            <person name="Barry K."/>
            <person name="Bills G."/>
            <person name="Bluhm B."/>
            <person name="Cannon C."/>
            <person name="Castanera R."/>
            <person name="Culley D."/>
            <person name="Daum C."/>
            <person name="Ezra D."/>
            <person name="Gonzalez J."/>
            <person name="Henrissat B."/>
            <person name="Kuo A."/>
            <person name="Liang C."/>
            <person name="Lipzen A."/>
            <person name="Lutzoni F."/>
            <person name="Magnuson J."/>
            <person name="Mondo S."/>
            <person name="Nolan M."/>
            <person name="Ohm R."/>
            <person name="Pangilinan J."/>
            <person name="Park H.-J."/>
            <person name="Ramirez L."/>
            <person name="Alfaro M."/>
            <person name="Sun H."/>
            <person name="Tritt A."/>
            <person name="Yoshinaga Y."/>
            <person name="Zwiers L.-H."/>
            <person name="Turgeon B."/>
            <person name="Goodwin S."/>
            <person name="Spatafora J."/>
            <person name="Crous P."/>
            <person name="Grigoriev I."/>
        </authorList>
    </citation>
    <scope>NUCLEOTIDE SEQUENCE</scope>
    <source>
        <strain evidence="1">ATCC 200398</strain>
    </source>
</reference>
<gene>
    <name evidence="1" type="ORF">BDR25DRAFT_358467</name>
</gene>
<organism evidence="1 2">
    <name type="scientific">Lindgomyces ingoldianus</name>
    <dbReference type="NCBI Taxonomy" id="673940"/>
    <lineage>
        <taxon>Eukaryota</taxon>
        <taxon>Fungi</taxon>
        <taxon>Dikarya</taxon>
        <taxon>Ascomycota</taxon>
        <taxon>Pezizomycotina</taxon>
        <taxon>Dothideomycetes</taxon>
        <taxon>Pleosporomycetidae</taxon>
        <taxon>Pleosporales</taxon>
        <taxon>Lindgomycetaceae</taxon>
        <taxon>Lindgomyces</taxon>
    </lineage>
</organism>
<comment type="caution">
    <text evidence="1">The sequence shown here is derived from an EMBL/GenBank/DDBJ whole genome shotgun (WGS) entry which is preliminary data.</text>
</comment>
<sequence>MISQFYVFGQNRELEKSGYAFAVLRKVDTNYTYQLIIQFTIALLHLFFISAVEYTFEFESHFATVCHADPIPSSLLDVMSAKLETTEHLQSCRVIDIKYTSYISLVSFISFMSFTSFMLFSILRRAIDAILALPCMSKRASPFLSYSAGIGSGTSSACTPGPMDTT</sequence>
<dbReference type="Proteomes" id="UP000799755">
    <property type="component" value="Unassembled WGS sequence"/>
</dbReference>
<protein>
    <submittedName>
        <fullName evidence="1">Uncharacterized protein</fullName>
    </submittedName>
</protein>
<name>A0ACB6QMK0_9PLEO</name>
<accession>A0ACB6QMK0</accession>